<dbReference type="SUPFAM" id="SSF56112">
    <property type="entry name" value="Protein kinase-like (PK-like)"/>
    <property type="match status" value="1"/>
</dbReference>
<name>A0A7S8E6G2_9CHLR</name>
<dbReference type="AlphaFoldDB" id="A0A7S8E6G2"/>
<accession>A0A7S8E6G2</accession>
<gene>
    <name evidence="1" type="ORF">G4Y79_16085</name>
</gene>
<proteinExistence type="predicted"/>
<reference evidence="1 2" key="1">
    <citation type="submission" date="2020-02" db="EMBL/GenBank/DDBJ databases">
        <authorList>
            <person name="Zheng R.K."/>
            <person name="Sun C.M."/>
        </authorList>
    </citation>
    <scope>NUCLEOTIDE SEQUENCE [LARGE SCALE GENOMIC DNA]</scope>
    <source>
        <strain evidence="2">rifampicinis</strain>
    </source>
</reference>
<dbReference type="RefSeq" id="WP_195169293.1">
    <property type="nucleotide sequence ID" value="NZ_CP062983.1"/>
</dbReference>
<dbReference type="InterPro" id="IPR011009">
    <property type="entry name" value="Kinase-like_dom_sf"/>
</dbReference>
<dbReference type="KEGG" id="pmet:G4Y79_16085"/>
<protein>
    <recommendedName>
        <fullName evidence="3">Aminoglycoside phosphotransferase domain-containing protein</fullName>
    </recommendedName>
</protein>
<keyword evidence="2" id="KW-1185">Reference proteome</keyword>
<evidence type="ECO:0000313" key="1">
    <source>
        <dbReference type="EMBL" id="QPC81220.1"/>
    </source>
</evidence>
<organism evidence="1 2">
    <name type="scientific">Phototrophicus methaneseepsis</name>
    <dbReference type="NCBI Taxonomy" id="2710758"/>
    <lineage>
        <taxon>Bacteria</taxon>
        <taxon>Bacillati</taxon>
        <taxon>Chloroflexota</taxon>
        <taxon>Candidatus Thermofontia</taxon>
        <taxon>Phototrophicales</taxon>
        <taxon>Phototrophicaceae</taxon>
        <taxon>Phototrophicus</taxon>
    </lineage>
</organism>
<dbReference type="EMBL" id="CP062983">
    <property type="protein sequence ID" value="QPC81220.1"/>
    <property type="molecule type" value="Genomic_DNA"/>
</dbReference>
<dbReference type="Proteomes" id="UP000594468">
    <property type="component" value="Chromosome"/>
</dbReference>
<evidence type="ECO:0008006" key="3">
    <source>
        <dbReference type="Google" id="ProtNLM"/>
    </source>
</evidence>
<evidence type="ECO:0000313" key="2">
    <source>
        <dbReference type="Proteomes" id="UP000594468"/>
    </source>
</evidence>
<sequence length="417" mass="47302">MSDTLQQVRDLQYQNQNEAENLLLTFMQQNLPFHITEVSLRPSAVSLNSFNGFMAVEGGKRYFFKSHTETDTVIDEYYNAEMLAKAGYNVIQPVYRSEEPGKQMLIYEVITDPSVFEVAWEIENGDPANVESLIEAQNASDDALMQHYEASLEWQTAEEAAKAPIHQLFYHRITQGRLTRFYGSGSADDLMEVALPGGTYSLHDVRDANWEVNGQLYTVTLNHLIEKATALLNPAQDGPAVIGHGDAHNGNVFLQSQSKPPSLLYFDPAFAGEHSPLLDIVKPLFHNVFAMWMYYPQEKQATLNISLDTSSNRWLVEHDYKLPSIRHMFLDSKIDRVLIPTLLLLKERDWLRPDWRAYMKAALMCCPLLTMNLADNDRFPPEISLLGFVMALEMGAESAGQRSLIDEVFDRVEDSLA</sequence>